<keyword evidence="3" id="KW-0963">Cytoplasm</keyword>
<keyword evidence="6" id="KW-1185">Reference proteome</keyword>
<gene>
    <name evidence="5" type="primary">tusD</name>
    <name evidence="5" type="ORF">D9V80_02125</name>
</gene>
<evidence type="ECO:0000313" key="5">
    <source>
        <dbReference type="EMBL" id="QCI26933.1"/>
    </source>
</evidence>
<evidence type="ECO:0000313" key="6">
    <source>
        <dbReference type="Proteomes" id="UP000298782"/>
    </source>
</evidence>
<dbReference type="InterPro" id="IPR003787">
    <property type="entry name" value="Sulphur_relay_DsrE/F-like"/>
</dbReference>
<name>A0A4D6YFN6_9GAMM</name>
<comment type="similarity">
    <text evidence="2">Belongs to the DsrE/TusD family.</text>
</comment>
<protein>
    <submittedName>
        <fullName evidence="5">Sulfurtransferase complex subunit TusD</fullName>
    </submittedName>
</protein>
<dbReference type="NCBIfam" id="TIGR03012">
    <property type="entry name" value="sulf_tusD_dsrE"/>
    <property type="match status" value="1"/>
</dbReference>
<dbReference type="GO" id="GO:0097163">
    <property type="term" value="F:sulfur carrier activity"/>
    <property type="evidence" value="ECO:0007669"/>
    <property type="project" value="TreeGrafter"/>
</dbReference>
<dbReference type="OrthoDB" id="9787483at2"/>
<dbReference type="InterPro" id="IPR017463">
    <property type="entry name" value="Sulphur_relay_TusD/DsrE"/>
</dbReference>
<organism evidence="5 6">
    <name type="scientific">Buchnera aphidicola</name>
    <name type="common">Thelaxes californica</name>
    <dbReference type="NCBI Taxonomy" id="1315998"/>
    <lineage>
        <taxon>Bacteria</taxon>
        <taxon>Pseudomonadati</taxon>
        <taxon>Pseudomonadota</taxon>
        <taxon>Gammaproteobacteria</taxon>
        <taxon>Enterobacterales</taxon>
        <taxon>Erwiniaceae</taxon>
        <taxon>Buchnera</taxon>
    </lineage>
</organism>
<dbReference type="AlphaFoldDB" id="A0A4D6YFN6"/>
<dbReference type="PANTHER" id="PTHR34874">
    <property type="entry name" value="PROTEIN YCHN"/>
    <property type="match status" value="1"/>
</dbReference>
<dbReference type="InterPro" id="IPR027396">
    <property type="entry name" value="DsrEFH-like"/>
</dbReference>
<comment type="subcellular location">
    <subcellularLocation>
        <location evidence="1">Cytoplasm</location>
    </subcellularLocation>
</comment>
<dbReference type="GO" id="GO:1990228">
    <property type="term" value="C:sulfurtransferase complex"/>
    <property type="evidence" value="ECO:0007669"/>
    <property type="project" value="TreeGrafter"/>
</dbReference>
<dbReference type="Gene3D" id="3.40.1260.10">
    <property type="entry name" value="DsrEFH-like"/>
    <property type="match status" value="1"/>
</dbReference>
<dbReference type="Proteomes" id="UP000298782">
    <property type="component" value="Chromosome"/>
</dbReference>
<evidence type="ECO:0000256" key="1">
    <source>
        <dbReference type="ARBA" id="ARBA00004496"/>
    </source>
</evidence>
<dbReference type="NCBIfam" id="NF001237">
    <property type="entry name" value="PRK00207.1"/>
    <property type="match status" value="1"/>
</dbReference>
<evidence type="ECO:0000256" key="4">
    <source>
        <dbReference type="ARBA" id="ARBA00022679"/>
    </source>
</evidence>
<evidence type="ECO:0000256" key="3">
    <source>
        <dbReference type="ARBA" id="ARBA00022490"/>
    </source>
</evidence>
<dbReference type="GO" id="GO:0002143">
    <property type="term" value="P:tRNA wobble position uridine thiolation"/>
    <property type="evidence" value="ECO:0007669"/>
    <property type="project" value="TreeGrafter"/>
</dbReference>
<accession>A0A4D6YFN6</accession>
<dbReference type="PANTHER" id="PTHR34874:SF3">
    <property type="entry name" value="SULFURTRANSFERASE TUSD"/>
    <property type="match status" value="1"/>
</dbReference>
<reference evidence="5 6" key="2">
    <citation type="submission" date="2019-05" db="EMBL/GenBank/DDBJ databases">
        <title>Genome evolution of the obligate endosymbiont Buchnera aphidicola.</title>
        <authorList>
            <person name="Moran N.A."/>
        </authorList>
    </citation>
    <scope>NUCLEOTIDE SEQUENCE [LARGE SCALE GENOMIC DNA]</scope>
    <source>
        <strain evidence="5 6">Tca</strain>
    </source>
</reference>
<dbReference type="Pfam" id="PF02635">
    <property type="entry name" value="DsrE"/>
    <property type="match status" value="1"/>
</dbReference>
<reference evidence="5 6" key="1">
    <citation type="submission" date="2018-12" db="EMBL/GenBank/DDBJ databases">
        <authorList>
            <person name="Chong R.A."/>
        </authorList>
    </citation>
    <scope>NUCLEOTIDE SEQUENCE [LARGE SCALE GENOMIC DNA]</scope>
    <source>
        <strain evidence="5 6">Tca</strain>
    </source>
</reference>
<sequence>MKVYMNYVILVSDFSNHSENSISAFLFSQALLSAGHILKNVFFFYNGVFDANKMLILPSDRFNASLEWENLSNIHNIPLYVCSSASLERGIFSHNELKNIDHVKFVNLSSSFKFIGYTEWLLDVVQCDRLIQF</sequence>
<dbReference type="EMBL" id="CP034852">
    <property type="protein sequence ID" value="QCI26933.1"/>
    <property type="molecule type" value="Genomic_DNA"/>
</dbReference>
<dbReference type="GO" id="GO:0016783">
    <property type="term" value="F:sulfurtransferase activity"/>
    <property type="evidence" value="ECO:0007669"/>
    <property type="project" value="InterPro"/>
</dbReference>
<dbReference type="SUPFAM" id="SSF75169">
    <property type="entry name" value="DsrEFH-like"/>
    <property type="match status" value="1"/>
</dbReference>
<proteinExistence type="inferred from homology"/>
<evidence type="ECO:0000256" key="2">
    <source>
        <dbReference type="ARBA" id="ARBA00007067"/>
    </source>
</evidence>
<keyword evidence="4 5" id="KW-0808">Transferase</keyword>